<evidence type="ECO:0000313" key="2">
    <source>
        <dbReference type="EMBL" id="TMJ06889.1"/>
    </source>
</evidence>
<feature type="domain" description="Bacterial bifunctional deaminase-reductase C-terminal" evidence="1">
    <location>
        <begin position="2"/>
        <end position="175"/>
    </location>
</feature>
<dbReference type="PANTHER" id="PTHR38011:SF11">
    <property type="entry name" value="2,5-DIAMINO-6-RIBOSYLAMINO-4(3H)-PYRIMIDINONE 5'-PHOSPHATE REDUCTASE"/>
    <property type="match status" value="1"/>
</dbReference>
<sequence>MRKLIMWNMVTLDGFFEGPKSWDIDWHEYVWGDELEQLSIDQSKSIGILLFGRVTYQGMASYWSTAHGEIADFMNSVPKIVFSRTLERAEWKNTRLVKENAAKEVARLKQEPGKDLFIFGSANLSSTLMRDGLIDEYRLGLTPVILGEGNPLFKLSPERMKLTLVEARPLKAGCVILRYQPEQTVKGQA</sequence>
<dbReference type="InterPro" id="IPR002734">
    <property type="entry name" value="RibDG_C"/>
</dbReference>
<accession>A0A537LPP2</accession>
<evidence type="ECO:0000313" key="5">
    <source>
        <dbReference type="Proteomes" id="UP000318661"/>
    </source>
</evidence>
<comment type="caution">
    <text evidence="3">The sequence shown here is derived from an EMBL/GenBank/DDBJ whole genome shotgun (WGS) entry which is preliminary data.</text>
</comment>
<dbReference type="Gene3D" id="3.40.430.10">
    <property type="entry name" value="Dihydrofolate Reductase, subunit A"/>
    <property type="match status" value="1"/>
</dbReference>
<protein>
    <submittedName>
        <fullName evidence="3">Dihydrofolate reductase</fullName>
    </submittedName>
</protein>
<dbReference type="SUPFAM" id="SSF53597">
    <property type="entry name" value="Dihydrofolate reductase-like"/>
    <property type="match status" value="1"/>
</dbReference>
<dbReference type="EMBL" id="VBAI01000138">
    <property type="protein sequence ID" value="TMJ09960.1"/>
    <property type="molecule type" value="Genomic_DNA"/>
</dbReference>
<evidence type="ECO:0000313" key="3">
    <source>
        <dbReference type="EMBL" id="TMJ09960.1"/>
    </source>
</evidence>
<name>A0A537LPP2_9BACT</name>
<evidence type="ECO:0000259" key="1">
    <source>
        <dbReference type="Pfam" id="PF01872"/>
    </source>
</evidence>
<dbReference type="GO" id="GO:0008703">
    <property type="term" value="F:5-amino-6-(5-phosphoribosylamino)uracil reductase activity"/>
    <property type="evidence" value="ECO:0007669"/>
    <property type="project" value="InterPro"/>
</dbReference>
<dbReference type="PANTHER" id="PTHR38011">
    <property type="entry name" value="DIHYDROFOLATE REDUCTASE FAMILY PROTEIN (AFU_ORTHOLOGUE AFUA_8G06820)"/>
    <property type="match status" value="1"/>
</dbReference>
<dbReference type="InterPro" id="IPR024072">
    <property type="entry name" value="DHFR-like_dom_sf"/>
</dbReference>
<organism evidence="3 4">
    <name type="scientific">Candidatus Segetimicrobium genomatis</name>
    <dbReference type="NCBI Taxonomy" id="2569760"/>
    <lineage>
        <taxon>Bacteria</taxon>
        <taxon>Bacillati</taxon>
        <taxon>Candidatus Sysuimicrobiota</taxon>
        <taxon>Candidatus Sysuimicrobiia</taxon>
        <taxon>Candidatus Sysuimicrobiales</taxon>
        <taxon>Candidatus Segetimicrobiaceae</taxon>
        <taxon>Candidatus Segetimicrobium</taxon>
    </lineage>
</organism>
<dbReference type="Proteomes" id="UP000318661">
    <property type="component" value="Unassembled WGS sequence"/>
</dbReference>
<dbReference type="EMBL" id="VBAJ01000214">
    <property type="protein sequence ID" value="TMJ06889.1"/>
    <property type="molecule type" value="Genomic_DNA"/>
</dbReference>
<reference evidence="4 5" key="1">
    <citation type="journal article" date="2019" name="Nat. Microbiol.">
        <title>Mediterranean grassland soil C-N compound turnover is dependent on rainfall and depth, and is mediated by genomically divergent microorganisms.</title>
        <authorList>
            <person name="Diamond S."/>
            <person name="Andeer P.F."/>
            <person name="Li Z."/>
            <person name="Crits-Christoph A."/>
            <person name="Burstein D."/>
            <person name="Anantharaman K."/>
            <person name="Lane K.R."/>
            <person name="Thomas B.C."/>
            <person name="Pan C."/>
            <person name="Northen T.R."/>
            <person name="Banfield J.F."/>
        </authorList>
    </citation>
    <scope>NUCLEOTIDE SEQUENCE [LARGE SCALE GENOMIC DNA]</scope>
    <source>
        <strain evidence="3">NP_1</strain>
        <strain evidence="2">NP_2</strain>
    </source>
</reference>
<evidence type="ECO:0000313" key="4">
    <source>
        <dbReference type="Proteomes" id="UP000315217"/>
    </source>
</evidence>
<dbReference type="Proteomes" id="UP000315217">
    <property type="component" value="Unassembled WGS sequence"/>
</dbReference>
<gene>
    <name evidence="3" type="ORF">E6G98_08300</name>
    <name evidence="2" type="ORF">E6G99_08430</name>
</gene>
<dbReference type="InterPro" id="IPR050765">
    <property type="entry name" value="Riboflavin_Biosynth_HTPR"/>
</dbReference>
<dbReference type="Pfam" id="PF01872">
    <property type="entry name" value="RibD_C"/>
    <property type="match status" value="1"/>
</dbReference>
<proteinExistence type="predicted"/>
<dbReference type="GO" id="GO:0009231">
    <property type="term" value="P:riboflavin biosynthetic process"/>
    <property type="evidence" value="ECO:0007669"/>
    <property type="project" value="InterPro"/>
</dbReference>
<dbReference type="AlphaFoldDB" id="A0A537LPP2"/>